<protein>
    <submittedName>
        <fullName evidence="1">Uncharacterized protein</fullName>
    </submittedName>
</protein>
<dbReference type="AlphaFoldDB" id="W6HZI7"/>
<dbReference type="Proteomes" id="UP000013968">
    <property type="component" value="Plasmid pXL100"/>
</dbReference>
<accession>W6HZI7</accession>
<name>W6HZI7_9PSEU</name>
<proteinExistence type="predicted"/>
<dbReference type="HOGENOM" id="CLU_1830937_0_0_11"/>
<dbReference type="EMBL" id="CP003411">
    <property type="protein sequence ID" value="AHJ58542.1"/>
    <property type="molecule type" value="Genomic_DNA"/>
</dbReference>
<evidence type="ECO:0000313" key="1">
    <source>
        <dbReference type="EMBL" id="AHJ58542.1"/>
    </source>
</evidence>
<sequence>MFDVIEGDTTVLAGGVAVPSASPVAEVVPFWQVDLEPYGEDALSDEQLLMVARLEFQELQLRRTRGEDEGGPVLGSYRRPVVVVDELDEVFEAFEDQADVYAELTDAALPGMWPAQGELAVRRERRMAAKTLRAAIGGVA</sequence>
<reference evidence="1 2" key="1">
    <citation type="journal article" date="2014" name="BMC Genomics">
        <title>Complete genome sequence and comparative genomic analyses of the vancomycin-producing Amycolatopsis orientalis.</title>
        <authorList>
            <person name="Xu L."/>
            <person name="Huang H."/>
            <person name="Wei W."/>
            <person name="Zhong Y."/>
            <person name="Tang B."/>
            <person name="Yuan H."/>
            <person name="Zhu L."/>
            <person name="Huang W."/>
            <person name="Ge M."/>
            <person name="Yang S."/>
            <person name="Zheng H."/>
            <person name="Jiang W."/>
            <person name="Chen D."/>
            <person name="Zhao G.P."/>
            <person name="Zhao W."/>
        </authorList>
    </citation>
    <scope>NUCLEOTIDE SEQUENCE [LARGE SCALE GENOMIC DNA]</scope>
    <source>
        <strain evidence="1 2">HCCB10007</strain>
        <plasmid evidence="1 2">pXL100</plasmid>
    </source>
</reference>
<evidence type="ECO:0000313" key="2">
    <source>
        <dbReference type="Proteomes" id="UP000013968"/>
    </source>
</evidence>
<organism evidence="1 2">
    <name type="scientific">Amycolatopsis keratiniphila</name>
    <dbReference type="NCBI Taxonomy" id="129921"/>
    <lineage>
        <taxon>Bacteria</taxon>
        <taxon>Bacillati</taxon>
        <taxon>Actinomycetota</taxon>
        <taxon>Actinomycetes</taxon>
        <taxon>Pseudonocardiales</taxon>
        <taxon>Pseudonocardiaceae</taxon>
        <taxon>Amycolatopsis</taxon>
        <taxon>Amycolatopsis japonica group</taxon>
    </lineage>
</organism>
<keyword evidence="2" id="KW-1185">Reference proteome</keyword>
<keyword evidence="1" id="KW-0614">Plasmid</keyword>
<gene>
    <name evidence="1" type="ORF">AORI_P027</name>
</gene>
<dbReference type="KEGG" id="aoi:AORI_P027"/>
<geneLocation type="plasmid" evidence="1 2">
    <name>pXL100</name>
</geneLocation>
<dbReference type="RefSeq" id="WP_024264320.1">
    <property type="nucleotide sequence ID" value="NC_023497.1"/>
</dbReference>